<evidence type="ECO:0000256" key="6">
    <source>
        <dbReference type="ARBA" id="ARBA00023163"/>
    </source>
</evidence>
<evidence type="ECO:0000256" key="4">
    <source>
        <dbReference type="ARBA" id="ARBA00023125"/>
    </source>
</evidence>
<dbReference type="Gene3D" id="1.10.260.40">
    <property type="entry name" value="lambda repressor-like DNA-binding domains"/>
    <property type="match status" value="1"/>
</dbReference>
<evidence type="ECO:0000313" key="9">
    <source>
        <dbReference type="Proteomes" id="UP000046392"/>
    </source>
</evidence>
<dbReference type="AlphaFoldDB" id="A0A0N5BB69"/>
<evidence type="ECO:0000313" key="10">
    <source>
        <dbReference type="WBParaSite" id="SPAL_0000328100.1"/>
    </source>
</evidence>
<dbReference type="Pfam" id="PF02376">
    <property type="entry name" value="CUT"/>
    <property type="match status" value="1"/>
</dbReference>
<organism evidence="9 10">
    <name type="scientific">Strongyloides papillosus</name>
    <name type="common">Intestinal threadworm</name>
    <dbReference type="NCBI Taxonomy" id="174720"/>
    <lineage>
        <taxon>Eukaryota</taxon>
        <taxon>Metazoa</taxon>
        <taxon>Ecdysozoa</taxon>
        <taxon>Nematoda</taxon>
        <taxon>Chromadorea</taxon>
        <taxon>Rhabditida</taxon>
        <taxon>Tylenchina</taxon>
        <taxon>Panagrolaimomorpha</taxon>
        <taxon>Strongyloidoidea</taxon>
        <taxon>Strongyloididae</taxon>
        <taxon>Strongyloides</taxon>
    </lineage>
</organism>
<keyword evidence="5" id="KW-0371">Homeobox</keyword>
<comment type="subcellular location">
    <subcellularLocation>
        <location evidence="1">Nucleus</location>
    </subcellularLocation>
</comment>
<evidence type="ECO:0000256" key="2">
    <source>
        <dbReference type="ARBA" id="ARBA00008190"/>
    </source>
</evidence>
<evidence type="ECO:0000256" key="5">
    <source>
        <dbReference type="ARBA" id="ARBA00023155"/>
    </source>
</evidence>
<dbReference type="FunFam" id="1.10.260.40:FF:000005">
    <property type="entry name" value="One cut domain family member"/>
    <property type="match status" value="1"/>
</dbReference>
<keyword evidence="9" id="KW-1185">Reference proteome</keyword>
<keyword evidence="7" id="KW-0539">Nucleus</keyword>
<dbReference type="InterPro" id="IPR010982">
    <property type="entry name" value="Lambda_DNA-bd_dom_sf"/>
</dbReference>
<dbReference type="PROSITE" id="PS51042">
    <property type="entry name" value="CUT"/>
    <property type="match status" value="1"/>
</dbReference>
<keyword evidence="6" id="KW-0804">Transcription</keyword>
<feature type="domain" description="CUT" evidence="8">
    <location>
        <begin position="369"/>
        <end position="455"/>
    </location>
</feature>
<evidence type="ECO:0000256" key="7">
    <source>
        <dbReference type="ARBA" id="ARBA00023242"/>
    </source>
</evidence>
<evidence type="ECO:0000256" key="3">
    <source>
        <dbReference type="ARBA" id="ARBA00023015"/>
    </source>
</evidence>
<keyword evidence="3" id="KW-0805">Transcription regulation</keyword>
<reference evidence="10" key="1">
    <citation type="submission" date="2017-02" db="UniProtKB">
        <authorList>
            <consortium name="WormBaseParasite"/>
        </authorList>
    </citation>
    <scope>IDENTIFICATION</scope>
</reference>
<dbReference type="GO" id="GO:0000978">
    <property type="term" value="F:RNA polymerase II cis-regulatory region sequence-specific DNA binding"/>
    <property type="evidence" value="ECO:0007669"/>
    <property type="project" value="TreeGrafter"/>
</dbReference>
<keyword evidence="4" id="KW-0238">DNA-binding</keyword>
<comment type="similarity">
    <text evidence="2">Belongs to the CUT homeobox family.</text>
</comment>
<proteinExistence type="inferred from homology"/>
<dbReference type="SMART" id="SM01109">
    <property type="entry name" value="CUT"/>
    <property type="match status" value="1"/>
</dbReference>
<dbReference type="STRING" id="174720.A0A0N5BB69"/>
<evidence type="ECO:0000259" key="8">
    <source>
        <dbReference type="PROSITE" id="PS51042"/>
    </source>
</evidence>
<protein>
    <submittedName>
        <fullName evidence="10">CUT domain-containing protein</fullName>
    </submittedName>
</protein>
<dbReference type="PANTHER" id="PTHR14057:SF47">
    <property type="entry name" value="HOMEOBOX PROTEIN ONECUT"/>
    <property type="match status" value="1"/>
</dbReference>
<dbReference type="SUPFAM" id="SSF47413">
    <property type="entry name" value="lambda repressor-like DNA-binding domains"/>
    <property type="match status" value="1"/>
</dbReference>
<dbReference type="InterPro" id="IPR051649">
    <property type="entry name" value="CUT_Homeobox"/>
</dbReference>
<dbReference type="PANTHER" id="PTHR14057">
    <property type="entry name" value="TRANSCRIPTION FACTOR ONECUT"/>
    <property type="match status" value="1"/>
</dbReference>
<sequence length="474" mass="54541">MDFEIKYESTGGIYIDDEMGDYQYCGYGQNEDYFTGDINVPDSTTAPYIDDNASRIFQREFHQPYQVNQVTTSNVRRCLPHFIKTTNYPNVTGLNIVYHQGRSNYQNLSSEDVHRQYYQPNMNRNNYDRSGCYNRFPIYLPYSVPPGNEKPITRCCCCGRNRIYDKVNNLSENSLHNQRIREPTYSELRNRQVIAQRNCIEPGKCVVETDVLKEQQVIHHEGQRVVASKSALSLHRIVAQKRIYTQSNDIINTDAFDGSLSGNVRVYKTSDASRNVIRESLLTNISVQPDQIDNEGTLSITICKSPPLLSSETHNQLSVTSPQDSSNLFKEIYSPIDGDEENNNPYFSNYQDSILASLIKESDSKNEDGSLYGEPSNINTQDLCRFVSEELKKYSVSQSTFAKKVLNKSQGTLSDILRKPKPWGKLRTGKDTFVKMYKWSLLPHRERFRILKEGGNFKTLEKSTKSKKMNEERR</sequence>
<accession>A0A0N5BB69</accession>
<dbReference type="Proteomes" id="UP000046392">
    <property type="component" value="Unplaced"/>
</dbReference>
<dbReference type="GO" id="GO:0005634">
    <property type="term" value="C:nucleus"/>
    <property type="evidence" value="ECO:0007669"/>
    <property type="project" value="UniProtKB-SubCell"/>
</dbReference>
<name>A0A0N5BB69_STREA</name>
<dbReference type="WBParaSite" id="SPAL_0000328100.1">
    <property type="protein sequence ID" value="SPAL_0000328100.1"/>
    <property type="gene ID" value="SPAL_0000328100"/>
</dbReference>
<evidence type="ECO:0000256" key="1">
    <source>
        <dbReference type="ARBA" id="ARBA00004123"/>
    </source>
</evidence>
<dbReference type="GO" id="GO:0000981">
    <property type="term" value="F:DNA-binding transcription factor activity, RNA polymerase II-specific"/>
    <property type="evidence" value="ECO:0007669"/>
    <property type="project" value="TreeGrafter"/>
</dbReference>
<dbReference type="InterPro" id="IPR003350">
    <property type="entry name" value="CUT_dom"/>
</dbReference>